<name>D2PYN4_KRIFD</name>
<dbReference type="AlphaFoldDB" id="D2PYN4"/>
<dbReference type="EMBL" id="CP001736">
    <property type="protein sequence ID" value="ADB29880.1"/>
    <property type="molecule type" value="Genomic_DNA"/>
</dbReference>
<dbReference type="HOGENOM" id="CLU_2232983_0_0_11"/>
<reference evidence="2" key="1">
    <citation type="submission" date="2009-09" db="EMBL/GenBank/DDBJ databases">
        <title>The complete genome of Kribbella flavida DSM 17836.</title>
        <authorList>
            <consortium name="US DOE Joint Genome Institute (JGI-PGF)"/>
            <person name="Lucas S."/>
            <person name="Copeland A."/>
            <person name="Lapidus A."/>
            <person name="Glavina del Rio T."/>
            <person name="Dalin E."/>
            <person name="Tice H."/>
            <person name="Bruce D."/>
            <person name="Goodwin L."/>
            <person name="Pitluck S."/>
            <person name="Kyrpides N."/>
            <person name="Mavromatis K."/>
            <person name="Ivanova N."/>
            <person name="Saunders E."/>
            <person name="Brettin T."/>
            <person name="Detter J.C."/>
            <person name="Han C."/>
            <person name="Larimer F."/>
            <person name="Land M."/>
            <person name="Hauser L."/>
            <person name="Markowitz V."/>
            <person name="Cheng J.-F."/>
            <person name="Hugenholtz P."/>
            <person name="Woyke T."/>
            <person name="Wu D."/>
            <person name="Pukall R."/>
            <person name="Klenk H.-P."/>
            <person name="Eisen J.A."/>
        </authorList>
    </citation>
    <scope>NUCLEOTIDE SEQUENCE [LARGE SCALE GENOMIC DNA]</scope>
    <source>
        <strain evidence="2">DSM 17836 / JCM 10339 / NBRC 14399</strain>
    </source>
</reference>
<dbReference type="Proteomes" id="UP000007967">
    <property type="component" value="Chromosome"/>
</dbReference>
<dbReference type="OrthoDB" id="9954524at2"/>
<gene>
    <name evidence="1" type="ordered locus">Kfla_0761</name>
</gene>
<evidence type="ECO:0000313" key="2">
    <source>
        <dbReference type="Proteomes" id="UP000007967"/>
    </source>
</evidence>
<dbReference type="STRING" id="479435.Kfla_0761"/>
<reference evidence="1 2" key="2">
    <citation type="journal article" date="2010" name="Stand. Genomic Sci.">
        <title>Complete genome sequence of Kribbella flavida type strain (IFO 14399).</title>
        <authorList>
            <person name="Pukall R."/>
            <person name="Lapidus A."/>
            <person name="Glavina Del Rio T."/>
            <person name="Copeland A."/>
            <person name="Tice H."/>
            <person name="Cheng J.-F."/>
            <person name="Lucas S."/>
            <person name="Chen F."/>
            <person name="Nolan M."/>
            <person name="LaButti K."/>
            <person name="Pati A."/>
            <person name="Ivanova N."/>
            <person name="Mavrommatis K."/>
            <person name="Mikhailova N."/>
            <person name="Pitluck S."/>
            <person name="Bruce D."/>
            <person name="Goodwin L."/>
            <person name="Land M."/>
            <person name="Hauser L."/>
            <person name="Chang Y.-J."/>
            <person name="Jeffries C.D."/>
            <person name="Chen A."/>
            <person name="Palaniappan K."/>
            <person name="Chain P."/>
            <person name="Rohde M."/>
            <person name="Goeker M."/>
            <person name="Bristow J."/>
            <person name="Eisen J.A."/>
            <person name="Markowitz V."/>
            <person name="Hugenholtz P."/>
            <person name="Kyrpides N.C."/>
            <person name="Klenk H.-P."/>
            <person name="Brettin T."/>
        </authorList>
    </citation>
    <scope>NUCLEOTIDE SEQUENCE [LARGE SCALE GENOMIC DNA]</scope>
    <source>
        <strain evidence="2">DSM 17836 / JCM 10339 / NBRC 14399</strain>
    </source>
</reference>
<keyword evidence="2" id="KW-1185">Reference proteome</keyword>
<protein>
    <submittedName>
        <fullName evidence="1">Uncharacterized protein</fullName>
    </submittedName>
</protein>
<accession>D2PYN4</accession>
<sequence length="105" mass="11297">MYGDLIKIFTDQTAHQANLTHAYAERLAVNIRDNENNTAAFETAARGPFALANRSGVDAWASNATTRGPVLVHEQGDGLQTITNHHEANGAYALQQMSSVSMPTA</sequence>
<dbReference type="RefSeq" id="WP_012918436.1">
    <property type="nucleotide sequence ID" value="NC_013729.1"/>
</dbReference>
<organism evidence="1 2">
    <name type="scientific">Kribbella flavida (strain DSM 17836 / JCM 10339 / NBRC 14399)</name>
    <dbReference type="NCBI Taxonomy" id="479435"/>
    <lineage>
        <taxon>Bacteria</taxon>
        <taxon>Bacillati</taxon>
        <taxon>Actinomycetota</taxon>
        <taxon>Actinomycetes</taxon>
        <taxon>Propionibacteriales</taxon>
        <taxon>Kribbellaceae</taxon>
        <taxon>Kribbella</taxon>
    </lineage>
</organism>
<dbReference type="KEGG" id="kfl:Kfla_0761"/>
<evidence type="ECO:0000313" key="1">
    <source>
        <dbReference type="EMBL" id="ADB29880.1"/>
    </source>
</evidence>
<proteinExistence type="predicted"/>